<dbReference type="GO" id="GO:0003712">
    <property type="term" value="F:transcription coregulator activity"/>
    <property type="evidence" value="ECO:0007669"/>
    <property type="project" value="TreeGrafter"/>
</dbReference>
<dbReference type="FunFam" id="3.40.630.30:FF:000001">
    <property type="entry name" value="Histone acetyltransferase"/>
    <property type="match status" value="1"/>
</dbReference>
<feature type="domain" description="MYST-type HAT" evidence="27">
    <location>
        <begin position="309"/>
        <end position="584"/>
    </location>
</feature>
<dbReference type="InterPro" id="IPR050603">
    <property type="entry name" value="MYST_HAT"/>
</dbReference>
<feature type="region of interest" description="Disordered" evidence="26">
    <location>
        <begin position="1"/>
        <end position="170"/>
    </location>
</feature>
<evidence type="ECO:0000256" key="5">
    <source>
        <dbReference type="ARBA" id="ARBA00022490"/>
    </source>
</evidence>
<keyword evidence="18" id="KW-0804">Transcription</keyword>
<dbReference type="FunFam" id="1.10.10.10:FF:000092">
    <property type="entry name" value="Histone acetyltransferase"/>
    <property type="match status" value="1"/>
</dbReference>
<dbReference type="GO" id="GO:0000775">
    <property type="term" value="C:chromosome, centromeric region"/>
    <property type="evidence" value="ECO:0007669"/>
    <property type="project" value="UniProtKB-SubCell"/>
</dbReference>
<keyword evidence="6" id="KW-1017">Isopeptide bond</keyword>
<dbReference type="SUPFAM" id="SSF55729">
    <property type="entry name" value="Acyl-CoA N-acyltransferases (Nat)"/>
    <property type="match status" value="1"/>
</dbReference>
<evidence type="ECO:0000256" key="18">
    <source>
        <dbReference type="ARBA" id="ARBA00023163"/>
    </source>
</evidence>
<evidence type="ECO:0000256" key="2">
    <source>
        <dbReference type="ARBA" id="ARBA00004514"/>
    </source>
</evidence>
<dbReference type="InterPro" id="IPR002717">
    <property type="entry name" value="HAT_MYST-type"/>
</dbReference>
<keyword evidence="7" id="KW-0597">Phosphoprotein</keyword>
<keyword evidence="10" id="KW-0479">Metal-binding</keyword>
<keyword evidence="15" id="KW-0156">Chromatin regulator</keyword>
<feature type="compositionally biased region" description="Basic and acidic residues" evidence="26">
    <location>
        <begin position="147"/>
        <end position="167"/>
    </location>
</feature>
<dbReference type="SUPFAM" id="SSF103637">
    <property type="entry name" value="CCHHC domain"/>
    <property type="match status" value="1"/>
</dbReference>
<dbReference type="PANTHER" id="PTHR10615">
    <property type="entry name" value="HISTONE ACETYLTRANSFERASE"/>
    <property type="match status" value="1"/>
</dbReference>
<keyword evidence="22" id="KW-0137">Centromere</keyword>
<comment type="subcellular location">
    <subcellularLocation>
        <location evidence="3">Chromosome</location>
        <location evidence="3">Centromere</location>
    </subcellularLocation>
    <subcellularLocation>
        <location evidence="2">Cytoplasm</location>
        <location evidence="2">Cytosol</location>
    </subcellularLocation>
    <subcellularLocation>
        <location evidence="1 25">Nucleus</location>
    </subcellularLocation>
</comment>
<accession>A0A8C9VRX8</accession>
<dbReference type="GO" id="GO:1902035">
    <property type="term" value="P:positive regulation of hematopoietic stem cell proliferation"/>
    <property type="evidence" value="ECO:0007669"/>
    <property type="project" value="UniProtKB-ARBA"/>
</dbReference>
<keyword evidence="14" id="KW-0832">Ubl conjugation</keyword>
<dbReference type="GO" id="GO:0006260">
    <property type="term" value="P:DNA replication"/>
    <property type="evidence" value="ECO:0007669"/>
    <property type="project" value="UniProtKB-KW"/>
</dbReference>
<evidence type="ECO:0000256" key="22">
    <source>
        <dbReference type="ARBA" id="ARBA00023328"/>
    </source>
</evidence>
<keyword evidence="9" id="KW-0235">DNA replication</keyword>
<dbReference type="GO" id="GO:0006281">
    <property type="term" value="P:DNA repair"/>
    <property type="evidence" value="ECO:0007669"/>
    <property type="project" value="UniProtKB-KW"/>
</dbReference>
<dbReference type="FunFam" id="3.30.60.60:FF:000001">
    <property type="entry name" value="Histone acetyltransferase"/>
    <property type="match status" value="1"/>
</dbReference>
<keyword evidence="16" id="KW-0007">Acetylation</keyword>
<evidence type="ECO:0000256" key="24">
    <source>
        <dbReference type="PROSITE-ProRule" id="PRU01143"/>
    </source>
</evidence>
<dbReference type="GO" id="GO:0008270">
    <property type="term" value="F:zinc ion binding"/>
    <property type="evidence" value="ECO:0007669"/>
    <property type="project" value="UniProtKB-KW"/>
</dbReference>
<evidence type="ECO:0000256" key="17">
    <source>
        <dbReference type="ARBA" id="ARBA00023015"/>
    </source>
</evidence>
<dbReference type="GO" id="GO:0045815">
    <property type="term" value="P:transcription initiation-coupled chromatin remodeling"/>
    <property type="evidence" value="ECO:0007669"/>
    <property type="project" value="UniProtKB-ARBA"/>
</dbReference>
<feature type="region of interest" description="Disordered" evidence="26">
    <location>
        <begin position="227"/>
        <end position="258"/>
    </location>
</feature>
<feature type="compositionally biased region" description="Basic and acidic residues" evidence="26">
    <location>
        <begin position="227"/>
        <end position="244"/>
    </location>
</feature>
<dbReference type="GO" id="GO:0045935">
    <property type="term" value="P:positive regulation of nucleobase-containing compound metabolic process"/>
    <property type="evidence" value="ECO:0007669"/>
    <property type="project" value="UniProtKB-ARBA"/>
</dbReference>
<feature type="compositionally biased region" description="Low complexity" evidence="26">
    <location>
        <begin position="133"/>
        <end position="144"/>
    </location>
</feature>
<reference evidence="28" key="3">
    <citation type="submission" date="2025-09" db="UniProtKB">
        <authorList>
            <consortium name="Ensembl"/>
        </authorList>
    </citation>
    <scope>IDENTIFICATION</scope>
</reference>
<evidence type="ECO:0000256" key="20">
    <source>
        <dbReference type="ARBA" id="ARBA00023242"/>
    </source>
</evidence>
<keyword evidence="17" id="KW-0805">Transcription regulation</keyword>
<reference evidence="28" key="2">
    <citation type="submission" date="2025-08" db="UniProtKB">
        <authorList>
            <consortium name="Ensembl"/>
        </authorList>
    </citation>
    <scope>IDENTIFICATION</scope>
</reference>
<dbReference type="InterPro" id="IPR036060">
    <property type="entry name" value="Znf_C2H2C_sf"/>
</dbReference>
<feature type="region of interest" description="Disordered" evidence="26">
    <location>
        <begin position="567"/>
        <end position="588"/>
    </location>
</feature>
<evidence type="ECO:0000256" key="19">
    <source>
        <dbReference type="ARBA" id="ARBA00023204"/>
    </source>
</evidence>
<evidence type="ECO:0000256" key="11">
    <source>
        <dbReference type="ARBA" id="ARBA00022763"/>
    </source>
</evidence>
<sequence>PALGRNAGSSSDGTEDSDSSADLEHTDSSESDLNTRKNTRLTRASVRLSQSSQDSSPVRNVPALGSEDASFSTRRVTRSQQQGAPVTPKKYPLRQSRSSGSDTEQAVDYSDRDLKNAVDHDESPPRTPTGNAPSSESDIDISSPNASHDESLAKDLSLKDSGSDLSHRPKRRRFHESYNFNMKCPTPGCNSLGHLTGKHERHFSISGCPLYHNLSADECKVRATNRDKQVEERTLSHRQDENNRHATRHQAPTERQVRYKEKVTEMRKKRNAGLLKEQKEKYMVPYFPLLLLLSQCAQEKLRLQGQITEGSNMIKTILFGRYELDTWYHSPYPEEYARLGRLYMCEFCLKYMKSQTILRRHMAKCVWKHPPGDEIYRKGAISVFEVDGKKNKIYCQNLCLLAKLFLDHKTLYYDVEPFLFYVMTEADNTGCHLVGYFSKEKNSFLNYNVSCILTMPQYMRQGYGKMLIDFSYLLSKVEEKVGSPERPLSDLGLISYRSYWKEVLLRYLHNFQGKEISIKEISQETAVNPVDIVSTLQSLQMLKYWKGKHLVLKRQDLIDEWKAKETKRGSNNKTIDPTSLKWTPPKGT</sequence>
<dbReference type="GO" id="GO:0003682">
    <property type="term" value="F:chromatin binding"/>
    <property type="evidence" value="ECO:0007669"/>
    <property type="project" value="TreeGrafter"/>
</dbReference>
<evidence type="ECO:0000256" key="14">
    <source>
        <dbReference type="ARBA" id="ARBA00022843"/>
    </source>
</evidence>
<keyword evidence="19" id="KW-0234">DNA repair</keyword>
<keyword evidence="13" id="KW-0862">Zinc</keyword>
<organism evidence="28 29">
    <name type="scientific">Scleropages formosus</name>
    <name type="common">Asian bonytongue</name>
    <name type="synonym">Osteoglossum formosum</name>
    <dbReference type="NCBI Taxonomy" id="113540"/>
    <lineage>
        <taxon>Eukaryota</taxon>
        <taxon>Metazoa</taxon>
        <taxon>Chordata</taxon>
        <taxon>Craniata</taxon>
        <taxon>Vertebrata</taxon>
        <taxon>Euteleostomi</taxon>
        <taxon>Actinopterygii</taxon>
        <taxon>Neopterygii</taxon>
        <taxon>Teleostei</taxon>
        <taxon>Osteoglossocephala</taxon>
        <taxon>Osteoglossomorpha</taxon>
        <taxon>Osteoglossiformes</taxon>
        <taxon>Osteoglossidae</taxon>
        <taxon>Scleropages</taxon>
    </lineage>
</organism>
<evidence type="ECO:0000256" key="6">
    <source>
        <dbReference type="ARBA" id="ARBA00022499"/>
    </source>
</evidence>
<dbReference type="Pfam" id="PF01853">
    <property type="entry name" value="MOZ_SAS"/>
    <property type="match status" value="1"/>
</dbReference>
<feature type="compositionally biased region" description="Polar residues" evidence="26">
    <location>
        <begin position="95"/>
        <end position="104"/>
    </location>
</feature>
<dbReference type="GeneTree" id="ENSGT00940000157744"/>
<evidence type="ECO:0000256" key="13">
    <source>
        <dbReference type="ARBA" id="ARBA00022833"/>
    </source>
</evidence>
<dbReference type="Pfam" id="PF17772">
    <property type="entry name" value="zf-MYST"/>
    <property type="match status" value="1"/>
</dbReference>
<dbReference type="PROSITE" id="PS51726">
    <property type="entry name" value="MYST_HAT"/>
    <property type="match status" value="1"/>
</dbReference>
<keyword evidence="29" id="KW-1185">Reference proteome</keyword>
<dbReference type="GO" id="GO:0036409">
    <property type="term" value="C:histone H3-K14 acetyltransferase complex"/>
    <property type="evidence" value="ECO:0007669"/>
    <property type="project" value="UniProtKB-ARBA"/>
</dbReference>
<feature type="compositionally biased region" description="Polar residues" evidence="26">
    <location>
        <begin position="569"/>
        <end position="581"/>
    </location>
</feature>
<evidence type="ECO:0000256" key="10">
    <source>
        <dbReference type="ARBA" id="ARBA00022723"/>
    </source>
</evidence>
<keyword evidence="20 25" id="KW-0539">Nucleus</keyword>
<evidence type="ECO:0000313" key="29">
    <source>
        <dbReference type="Proteomes" id="UP000694397"/>
    </source>
</evidence>
<gene>
    <name evidence="28" type="primary">KAT7</name>
    <name evidence="28" type="synonym">kat7b</name>
</gene>
<evidence type="ECO:0000256" key="26">
    <source>
        <dbReference type="SAM" id="MobiDB-lite"/>
    </source>
</evidence>
<dbReference type="InterPro" id="IPR036388">
    <property type="entry name" value="WH-like_DNA-bd_sf"/>
</dbReference>
<evidence type="ECO:0000259" key="27">
    <source>
        <dbReference type="PROSITE" id="PS51726"/>
    </source>
</evidence>
<evidence type="ECO:0000256" key="12">
    <source>
        <dbReference type="ARBA" id="ARBA00022771"/>
    </source>
</evidence>
<dbReference type="GO" id="GO:0006357">
    <property type="term" value="P:regulation of transcription by RNA polymerase II"/>
    <property type="evidence" value="ECO:0007669"/>
    <property type="project" value="TreeGrafter"/>
</dbReference>
<dbReference type="PANTHER" id="PTHR10615:SF161">
    <property type="entry name" value="HISTONE ACETYLTRANSFERASE KAT7"/>
    <property type="match status" value="1"/>
</dbReference>
<dbReference type="InterPro" id="IPR016181">
    <property type="entry name" value="Acyl_CoA_acyltransferase"/>
</dbReference>
<evidence type="ECO:0000256" key="21">
    <source>
        <dbReference type="ARBA" id="ARBA00023315"/>
    </source>
</evidence>
<keyword evidence="11" id="KW-0227">DNA damage</keyword>
<evidence type="ECO:0000256" key="8">
    <source>
        <dbReference type="ARBA" id="ARBA00022679"/>
    </source>
</evidence>
<feature type="active site" description="Proton donor/acceptor" evidence="23">
    <location>
        <position position="485"/>
    </location>
</feature>
<evidence type="ECO:0000256" key="7">
    <source>
        <dbReference type="ARBA" id="ARBA00022553"/>
    </source>
</evidence>
<evidence type="ECO:0000256" key="3">
    <source>
        <dbReference type="ARBA" id="ARBA00004584"/>
    </source>
</evidence>
<dbReference type="Ensembl" id="ENSSFOT00015041174.1">
    <property type="protein sequence ID" value="ENSSFOP00015063972.1"/>
    <property type="gene ID" value="ENSSFOG00015008976.2"/>
</dbReference>
<comment type="catalytic activity">
    <reaction evidence="25">
        <text>L-lysyl-[protein] + acetyl-CoA = N(6)-acetyl-L-lysyl-[protein] + CoA + H(+)</text>
        <dbReference type="Rhea" id="RHEA:45948"/>
        <dbReference type="Rhea" id="RHEA-COMP:9752"/>
        <dbReference type="Rhea" id="RHEA-COMP:10731"/>
        <dbReference type="ChEBI" id="CHEBI:15378"/>
        <dbReference type="ChEBI" id="CHEBI:29969"/>
        <dbReference type="ChEBI" id="CHEBI:57287"/>
        <dbReference type="ChEBI" id="CHEBI:57288"/>
        <dbReference type="ChEBI" id="CHEBI:61930"/>
        <dbReference type="EC" id="2.3.1.48"/>
    </reaction>
</comment>
<evidence type="ECO:0000256" key="4">
    <source>
        <dbReference type="ARBA" id="ARBA00010107"/>
    </source>
</evidence>
<keyword evidence="8" id="KW-0808">Transferase</keyword>
<protein>
    <recommendedName>
        <fullName evidence="25">Histone acetyltransferase</fullName>
        <ecNumber evidence="25">2.3.1.48</ecNumber>
    </recommendedName>
</protein>
<evidence type="ECO:0000256" key="15">
    <source>
        <dbReference type="ARBA" id="ARBA00022853"/>
    </source>
</evidence>
<evidence type="ECO:0000313" key="28">
    <source>
        <dbReference type="Ensembl" id="ENSSFOP00015063972.1"/>
    </source>
</evidence>
<reference evidence="28 29" key="1">
    <citation type="submission" date="2019-04" db="EMBL/GenBank/DDBJ databases">
        <authorList>
            <consortium name="Wellcome Sanger Institute Data Sharing"/>
        </authorList>
    </citation>
    <scope>NUCLEOTIDE SEQUENCE [LARGE SCALE GENOMIC DNA]</scope>
</reference>
<dbReference type="Pfam" id="PF01530">
    <property type="entry name" value="zf-C2HC"/>
    <property type="match status" value="1"/>
</dbReference>
<name>A0A8C9VRX8_SCLFO</name>
<keyword evidence="21" id="KW-0012">Acyltransferase</keyword>
<dbReference type="FunFam" id="4.10.320.30:FF:000002">
    <property type="entry name" value="Histone acetyltransferase"/>
    <property type="match status" value="1"/>
</dbReference>
<dbReference type="Gene3D" id="3.40.630.30">
    <property type="match status" value="1"/>
</dbReference>
<dbReference type="AlphaFoldDB" id="A0A8C9VRX8"/>
<keyword evidence="5" id="KW-0963">Cytoplasm</keyword>
<dbReference type="InterPro" id="IPR002515">
    <property type="entry name" value="Znf_C2H2C"/>
</dbReference>
<evidence type="ECO:0000256" key="9">
    <source>
        <dbReference type="ARBA" id="ARBA00022705"/>
    </source>
</evidence>
<evidence type="ECO:0000256" key="23">
    <source>
        <dbReference type="PIRSR" id="PIRSR602717-51"/>
    </source>
</evidence>
<feature type="compositionally biased region" description="Polar residues" evidence="26">
    <location>
        <begin position="69"/>
        <end position="84"/>
    </location>
</feature>
<comment type="similarity">
    <text evidence="4 25">Belongs to the MYST (SAS/MOZ) family.</text>
</comment>
<proteinExistence type="inferred from homology"/>
<dbReference type="PROSITE" id="PS51802">
    <property type="entry name" value="ZF_CCHHC"/>
    <property type="match status" value="1"/>
</dbReference>
<dbReference type="GO" id="GO:0010485">
    <property type="term" value="F:histone H4 acetyltransferase activity"/>
    <property type="evidence" value="ECO:0007669"/>
    <property type="project" value="TreeGrafter"/>
</dbReference>
<dbReference type="Proteomes" id="UP000694397">
    <property type="component" value="Chromosome 25"/>
</dbReference>
<dbReference type="GO" id="GO:0036408">
    <property type="term" value="F:histone H3K14 acetyltransferase activity"/>
    <property type="evidence" value="ECO:0007669"/>
    <property type="project" value="UniProtKB-ARBA"/>
</dbReference>
<dbReference type="EC" id="2.3.1.48" evidence="25"/>
<dbReference type="InterPro" id="IPR040706">
    <property type="entry name" value="Zf-MYST"/>
</dbReference>
<evidence type="ECO:0000256" key="16">
    <source>
        <dbReference type="ARBA" id="ARBA00022990"/>
    </source>
</evidence>
<dbReference type="Gene3D" id="3.30.60.60">
    <property type="entry name" value="N-acetyl transferase-like"/>
    <property type="match status" value="1"/>
</dbReference>
<evidence type="ECO:0000256" key="25">
    <source>
        <dbReference type="RuleBase" id="RU361211"/>
    </source>
</evidence>
<feature type="compositionally biased region" description="Basic and acidic residues" evidence="26">
    <location>
        <begin position="109"/>
        <end position="124"/>
    </location>
</feature>
<dbReference type="Gene3D" id="1.10.10.10">
    <property type="entry name" value="Winged helix-like DNA-binding domain superfamily/Winged helix DNA-binding domain"/>
    <property type="match status" value="1"/>
</dbReference>
<dbReference type="GO" id="GO:0005829">
    <property type="term" value="C:cytosol"/>
    <property type="evidence" value="ECO:0007669"/>
    <property type="project" value="UniProtKB-SubCell"/>
</dbReference>
<keyword evidence="12 24" id="KW-0863">Zinc-finger</keyword>
<evidence type="ECO:0000256" key="1">
    <source>
        <dbReference type="ARBA" id="ARBA00004123"/>
    </source>
</evidence>
<dbReference type="Gene3D" id="4.10.320.30">
    <property type="match status" value="1"/>
</dbReference>